<evidence type="ECO:0000313" key="2">
    <source>
        <dbReference type="Proteomes" id="UP000238442"/>
    </source>
</evidence>
<accession>A0A2S0I0K1</accession>
<gene>
    <name evidence="1" type="ORF">C5O00_09875</name>
</gene>
<dbReference type="Pfam" id="PF18950">
    <property type="entry name" value="DUF5694"/>
    <property type="match status" value="1"/>
</dbReference>
<sequence>MALSLVACTDRNREELTLVNKGNDSVSIPPISSFFPPAKAKVLVVGVFHFDYPGLDELKTAEENKIDVLKEPKKSEMTELVEYIKKFRPTKIAVEANPGWRATEKLREYEAGEHRDKRDERYQLAMRIASETGLDTLYEVNSYSLIRDLKENDSLVYKKLIKGLNWDYEDPYWDYVKNWIENDDKLTSRVSLLDFITYMNSKESHQYGYGAYLTGFFKSEDHKGADYLSMWWYNRNLRIFRNIQDITGESNDRIMVLMGNGHAAILRQLFESSPEYEFVEFSDL</sequence>
<dbReference type="InterPro" id="IPR043749">
    <property type="entry name" value="DUF5694"/>
</dbReference>
<reference evidence="1 2" key="1">
    <citation type="submission" date="2018-02" db="EMBL/GenBank/DDBJ databases">
        <title>Genomic analysis of the strain RR4-38 isolated from a seawater recirculating aquaculture system.</title>
        <authorList>
            <person name="Kim Y.-S."/>
            <person name="Jang Y.H."/>
            <person name="Kim K.-H."/>
        </authorList>
    </citation>
    <scope>NUCLEOTIDE SEQUENCE [LARGE SCALE GENOMIC DNA]</scope>
    <source>
        <strain evidence="1 2">RR4-38</strain>
    </source>
</reference>
<dbReference type="OrthoDB" id="7055505at2"/>
<dbReference type="AlphaFoldDB" id="A0A2S0I0K1"/>
<organism evidence="1 2">
    <name type="scientific">Pukyongia salina</name>
    <dbReference type="NCBI Taxonomy" id="2094025"/>
    <lineage>
        <taxon>Bacteria</taxon>
        <taxon>Pseudomonadati</taxon>
        <taxon>Bacteroidota</taxon>
        <taxon>Flavobacteriia</taxon>
        <taxon>Flavobacteriales</taxon>
        <taxon>Flavobacteriaceae</taxon>
        <taxon>Pukyongia</taxon>
    </lineage>
</organism>
<name>A0A2S0I0K1_9FLAO</name>
<evidence type="ECO:0000313" key="1">
    <source>
        <dbReference type="EMBL" id="AVI52396.1"/>
    </source>
</evidence>
<keyword evidence="2" id="KW-1185">Reference proteome</keyword>
<proteinExistence type="predicted"/>
<dbReference type="EMBL" id="CP027062">
    <property type="protein sequence ID" value="AVI52396.1"/>
    <property type="molecule type" value="Genomic_DNA"/>
</dbReference>
<dbReference type="KEGG" id="aue:C5O00_09875"/>
<dbReference type="Proteomes" id="UP000238442">
    <property type="component" value="Chromosome"/>
</dbReference>
<protein>
    <submittedName>
        <fullName evidence="1">Uncharacterized protein</fullName>
    </submittedName>
</protein>